<evidence type="ECO:0000313" key="3">
    <source>
        <dbReference type="EMBL" id="MBD8002485.1"/>
    </source>
</evidence>
<dbReference type="Pfam" id="PF21347">
    <property type="entry name" value="DUF3108_like"/>
    <property type="match status" value="1"/>
</dbReference>
<dbReference type="EMBL" id="JACSPQ010000010">
    <property type="protein sequence ID" value="MBD8002485.1"/>
    <property type="molecule type" value="Genomic_DNA"/>
</dbReference>
<accession>A0ABR8VCH5</accession>
<evidence type="ECO:0000313" key="4">
    <source>
        <dbReference type="Proteomes" id="UP000616346"/>
    </source>
</evidence>
<keyword evidence="4" id="KW-1185">Reference proteome</keyword>
<keyword evidence="1" id="KW-0732">Signal</keyword>
<feature type="signal peptide" evidence="1">
    <location>
        <begin position="1"/>
        <end position="19"/>
    </location>
</feature>
<organism evidence="3 4">
    <name type="scientific">Phocaeicola faecium</name>
    <dbReference type="NCBI Taxonomy" id="2762213"/>
    <lineage>
        <taxon>Bacteria</taxon>
        <taxon>Pseudomonadati</taxon>
        <taxon>Bacteroidota</taxon>
        <taxon>Bacteroidia</taxon>
        <taxon>Bacteroidales</taxon>
        <taxon>Bacteroidaceae</taxon>
        <taxon>Phocaeicola</taxon>
    </lineage>
</organism>
<dbReference type="RefSeq" id="WP_191710377.1">
    <property type="nucleotide sequence ID" value="NZ_JACSPQ010000010.1"/>
</dbReference>
<evidence type="ECO:0000259" key="2">
    <source>
        <dbReference type="Pfam" id="PF21347"/>
    </source>
</evidence>
<dbReference type="Gene3D" id="2.40.360.20">
    <property type="match status" value="1"/>
</dbReference>
<dbReference type="Proteomes" id="UP000616346">
    <property type="component" value="Unassembled WGS sequence"/>
</dbReference>
<gene>
    <name evidence="3" type="ORF">H9626_09715</name>
</gene>
<evidence type="ECO:0000256" key="1">
    <source>
        <dbReference type="SAM" id="SignalP"/>
    </source>
</evidence>
<reference evidence="3 4" key="1">
    <citation type="submission" date="2020-08" db="EMBL/GenBank/DDBJ databases">
        <title>A Genomic Blueprint of the Chicken Gut Microbiome.</title>
        <authorList>
            <person name="Gilroy R."/>
            <person name="Ravi A."/>
            <person name="Getino M."/>
            <person name="Pursley I."/>
            <person name="Horton D.L."/>
            <person name="Alikhan N.-F."/>
            <person name="Baker D."/>
            <person name="Gharbi K."/>
            <person name="Hall N."/>
            <person name="Watson M."/>
            <person name="Adriaenssens E.M."/>
            <person name="Foster-Nyarko E."/>
            <person name="Jarju S."/>
            <person name="Secka A."/>
            <person name="Antonio M."/>
            <person name="Oren A."/>
            <person name="Chaudhuri R."/>
            <person name="La Ragione R.M."/>
            <person name="Hildebrand F."/>
            <person name="Pallen M.J."/>
        </authorList>
    </citation>
    <scope>NUCLEOTIDE SEQUENCE [LARGE SCALE GENOMIC DNA]</scope>
    <source>
        <strain evidence="3 4">Sa1YUN3</strain>
    </source>
</reference>
<comment type="caution">
    <text evidence="3">The sequence shown here is derived from an EMBL/GenBank/DDBJ whole genome shotgun (WGS) entry which is preliminary data.</text>
</comment>
<dbReference type="InterPro" id="IPR049279">
    <property type="entry name" value="DUF3108-like"/>
</dbReference>
<feature type="chain" id="PRO_5045125454" description="DUF3108 domain-containing protein" evidence="1">
    <location>
        <begin position="20"/>
        <end position="247"/>
    </location>
</feature>
<feature type="domain" description="DUF3108" evidence="2">
    <location>
        <begin position="126"/>
        <end position="242"/>
    </location>
</feature>
<sequence length="247" mass="28111">MKKIFYVLAISFFPLMGKAQFCNLNKNATLVYVNSNRETNETRIDTVTVSNVNRKGDYTWVEQTLCNPAAQKQKSFYEGYNTVKFVYEPNGVTNRILIDEKWGVETMKNLKKELDSYQNSATKSNKDFDEQLANAEHQKGAIAIPLKADAAKGEKIPDGRYSLKMDYMKVSFDLSNGKYEGFEKVTVPAGTFDCLKVSYKIKANVLYLPQTQYITQWYAQGIGLVKEEIANKKKELTQTRLLVAADK</sequence>
<protein>
    <recommendedName>
        <fullName evidence="2">DUF3108 domain-containing protein</fullName>
    </recommendedName>
</protein>
<proteinExistence type="predicted"/>
<name>A0ABR8VCH5_9BACT</name>